<dbReference type="Gene3D" id="2.60.40.10">
    <property type="entry name" value="Immunoglobulins"/>
    <property type="match status" value="1"/>
</dbReference>
<evidence type="ECO:0000313" key="2">
    <source>
        <dbReference type="Proteomes" id="UP001501523"/>
    </source>
</evidence>
<accession>A0ABP3TMG8</accession>
<dbReference type="SUPFAM" id="SSF49478">
    <property type="entry name" value="Cna protein B-type domain"/>
    <property type="match status" value="1"/>
</dbReference>
<protein>
    <recommendedName>
        <fullName evidence="3">Carboxypeptidase regulatory-like domain-containing protein</fullName>
    </recommendedName>
</protein>
<gene>
    <name evidence="1" type="ORF">GCM10009105_14540</name>
</gene>
<sequence>MVTGFACMPIALAAASPDAPDPLGPVAPYQGGAADDRGVGTQATPQLAAVQLNGRELSNGIPIIAQPGGGALVALEYFLSALSLHAEHDDQGYRIDTPIGTARLPAESLSEVQGYVYVDTRSLAKAFASEVRFDPAEYALQVNTPWAAQSTSRAQSAAGTAAAADVSAPFASLSQVRSETDYVRNDLSHNTLVTTDLGGALGPGYWRVRYYDDLAGQRRADTWSWVTGAGDRRYLLGRQIVGLNALLPTFYLTGAQMAATNRPSLVFGPNLGYGELAASRFDAPRTVRGKGPPGGTAELRRNGQVIAQTTIRLDGTYEFPDQPITVASLEVAVYERGRPDTPFRVEQITEQASDQLLPAGVWVQHTGIGTTANPLDSVSSGLNDRSGFYQWRQGLTDSVTAMAALQVVGDQRNELAGAAALLPGLGAWAGFAAHGRYGNAWQVYGEGARGAAFWRANFQRQDAGYIAVDSPQREDDNVEAGWTFAPNLRASLVGRHYRDPGTAPIDFLKPAFSWQPRADLAFSARPDFDGRYTFYGNWVPQPGWRVALTRYNPRTDLEIERRYPNGYGLRAMLTEDSQLGHRASLLADGWRLGGRPIGWTAGVLAGEGRVGFLLDAAGELYPGLSLHAQYLDDPLLRNARPDPGPLLSVALVADFAVTPSGLARGSFRPELFNAGGISGRIAGADGAFDASRARGTGVLVDGRIRGEVDANGRFYLADLAPGVYTLELDAEKLPLEYQPTNRERRVEVKAGAVTRLDFPVTLRLGMAGRVNERAGHPLAGARVTVTDGAGKVLAEATSDAWGYYRIDGLAPASYRVSASAAGKQATRTTTLSDRFLFEQDLIIDATTEHGEPP</sequence>
<dbReference type="InterPro" id="IPR013784">
    <property type="entry name" value="Carb-bd-like_fold"/>
</dbReference>
<dbReference type="EMBL" id="BAAAEU010000006">
    <property type="protein sequence ID" value="GAA0712171.1"/>
    <property type="molecule type" value="Genomic_DNA"/>
</dbReference>
<evidence type="ECO:0000313" key="1">
    <source>
        <dbReference type="EMBL" id="GAA0712171.1"/>
    </source>
</evidence>
<organism evidence="1 2">
    <name type="scientific">Dokdonella soli</name>
    <dbReference type="NCBI Taxonomy" id="529810"/>
    <lineage>
        <taxon>Bacteria</taxon>
        <taxon>Pseudomonadati</taxon>
        <taxon>Pseudomonadota</taxon>
        <taxon>Gammaproteobacteria</taxon>
        <taxon>Lysobacterales</taxon>
        <taxon>Rhodanobacteraceae</taxon>
        <taxon>Dokdonella</taxon>
    </lineage>
</organism>
<dbReference type="Proteomes" id="UP001501523">
    <property type="component" value="Unassembled WGS sequence"/>
</dbReference>
<comment type="caution">
    <text evidence="1">The sequence shown here is derived from an EMBL/GenBank/DDBJ whole genome shotgun (WGS) entry which is preliminary data.</text>
</comment>
<dbReference type="SUPFAM" id="SSF49452">
    <property type="entry name" value="Starch-binding domain-like"/>
    <property type="match status" value="1"/>
</dbReference>
<name>A0ABP3TMG8_9GAMM</name>
<dbReference type="InterPro" id="IPR013783">
    <property type="entry name" value="Ig-like_fold"/>
</dbReference>
<evidence type="ECO:0008006" key="3">
    <source>
        <dbReference type="Google" id="ProtNLM"/>
    </source>
</evidence>
<proteinExistence type="predicted"/>
<dbReference type="Gene3D" id="2.60.40.1120">
    <property type="entry name" value="Carboxypeptidase-like, regulatory domain"/>
    <property type="match status" value="1"/>
</dbReference>
<reference evidence="2" key="1">
    <citation type="journal article" date="2019" name="Int. J. Syst. Evol. Microbiol.">
        <title>The Global Catalogue of Microorganisms (GCM) 10K type strain sequencing project: providing services to taxonomists for standard genome sequencing and annotation.</title>
        <authorList>
            <consortium name="The Broad Institute Genomics Platform"/>
            <consortium name="The Broad Institute Genome Sequencing Center for Infectious Disease"/>
            <person name="Wu L."/>
            <person name="Ma J."/>
        </authorList>
    </citation>
    <scope>NUCLEOTIDE SEQUENCE [LARGE SCALE GENOMIC DNA]</scope>
    <source>
        <strain evidence="2">JCM 15421</strain>
    </source>
</reference>
<keyword evidence="2" id="KW-1185">Reference proteome</keyword>
<dbReference type="Pfam" id="PF13620">
    <property type="entry name" value="CarboxypepD_reg"/>
    <property type="match status" value="1"/>
</dbReference>